<evidence type="ECO:0000256" key="5">
    <source>
        <dbReference type="RuleBase" id="RU363050"/>
    </source>
</evidence>
<dbReference type="PANTHER" id="PTHR19302:SF70">
    <property type="entry name" value="GAMMA-TUBULIN COMPLEX COMPONENT 6"/>
    <property type="match status" value="1"/>
</dbReference>
<proteinExistence type="inferred from homology"/>
<sequence length="1014" mass="117723">MLQSHPIEEPHLDFSSWRVSFNNNNNSNHNNEMSSSRCELDLPASWTQTFDQPLLRLNTAGSSNQFSLIDRVMENNNNSNTSQEATRQPQLEQLRPPQLLRLDDNTHNKFQQEQTTTEEENVLNNQQENVEDMESIWEQSSQKQDRHTLKPLTWDNDDQAQSTPFLTELPLLVSETLFQSQQRPPPPSSLSSSASPFSDNTTTNNIPVVKEQQLVQNLIQTLSGNPSICFQWNDNTRKFEPRISQLRILGVSMAAMQPVIDQLLEFGTQMKRLEHLIQICKLNPGRYGLTGMAFACCLEDLHLQIQLSLNTMFAQGEWTLLQIYHHVSTLADTMNRLARLVHLDGVVFEDASPEAIKELSTVGFYIPKGNKLLELIWNEITPLDFALSGSMAFYRDVCLGLLRHTSIPYLTMLSQWLGLSNKKLLLTDDNGNDDDPIFHDWKDIIDEAPLRDPYQEFFLYDMNQTKESLVDRFQAGVILRTGNALQLLRRFQPEHPLCCVEKETSNQGDLMLCWMPLEAQSHSRDETESMDIEMNQEKAEQEYKVPTLKALDQEIKLVSDFHKTLDTILLCHQRQQQPADNNDSDQDNKFGYIPVVQTITDQSVHQPLAIWCPLVNESAMKLFTEKFHIQAHFELIRRFFLFGDDRFSNAIKDALFINNNNNKGDQEGYIFVVGGIKLHHNNNSKNSSGIQWPPRTSDLNMALRAVLLESLAQIPEEIKGYICKTHHQLLLDQEIIDIEDLLTFGVREKQQNNQWRDPHKINALDFLYLQYQVPYPLNIIINDRTLDKYNRMFTFLLQLQRIDAITKYIYQKLPAKTDKNNLLQHRIRFQLAQFAATLCQYVFDTAIHNTWHSFIQRIQDQDDKLFKTMDPIMFGEYHEHVLDRMLYQCFLKQSQQPIKHMLNQVLQYIIILTTTLMTEKHDDQQQVKLEQEYEQYMEHTHQFIKVLSKLHERGIGRLGNVMNSHNLQGSFGVFGDFHDKLDAKSGQGTFAQELLIRLDMNGHYINYSSTFLKK</sequence>
<feature type="region of interest" description="Disordered" evidence="6">
    <location>
        <begin position="178"/>
        <end position="204"/>
    </location>
</feature>
<feature type="domain" description="Gamma tubulin complex component protein N-terminal" evidence="8">
    <location>
        <begin position="215"/>
        <end position="499"/>
    </location>
</feature>
<reference evidence="9 10" key="1">
    <citation type="submission" date="2020-12" db="EMBL/GenBank/DDBJ databases">
        <title>Metabolic potential, ecology and presence of endohyphal bacteria is reflected in genomic diversity of Mucoromycotina.</title>
        <authorList>
            <person name="Muszewska A."/>
            <person name="Okrasinska A."/>
            <person name="Steczkiewicz K."/>
            <person name="Drgas O."/>
            <person name="Orlowska M."/>
            <person name="Perlinska-Lenart U."/>
            <person name="Aleksandrzak-Piekarczyk T."/>
            <person name="Szatraj K."/>
            <person name="Zielenkiewicz U."/>
            <person name="Pilsyk S."/>
            <person name="Malc E."/>
            <person name="Mieczkowski P."/>
            <person name="Kruszewska J.S."/>
            <person name="Biernat P."/>
            <person name="Pawlowska J."/>
        </authorList>
    </citation>
    <scope>NUCLEOTIDE SEQUENCE [LARGE SCALE GENOMIC DNA]</scope>
    <source>
        <strain evidence="9 10">CBS 142.35</strain>
    </source>
</reference>
<dbReference type="PANTHER" id="PTHR19302">
    <property type="entry name" value="GAMMA TUBULIN COMPLEX PROTEIN"/>
    <property type="match status" value="1"/>
</dbReference>
<evidence type="ECO:0000256" key="1">
    <source>
        <dbReference type="ARBA" id="ARBA00010337"/>
    </source>
</evidence>
<evidence type="ECO:0000313" key="10">
    <source>
        <dbReference type="Proteomes" id="UP000646827"/>
    </source>
</evidence>
<dbReference type="GO" id="GO:0005874">
    <property type="term" value="C:microtubule"/>
    <property type="evidence" value="ECO:0007669"/>
    <property type="project" value="UniProtKB-KW"/>
</dbReference>
<feature type="domain" description="Gamma tubulin complex component C-terminal" evidence="7">
    <location>
        <begin position="631"/>
        <end position="1004"/>
    </location>
</feature>
<evidence type="ECO:0000256" key="3">
    <source>
        <dbReference type="ARBA" id="ARBA00022701"/>
    </source>
</evidence>
<organism evidence="9 10">
    <name type="scientific">Circinella minor</name>
    <dbReference type="NCBI Taxonomy" id="1195481"/>
    <lineage>
        <taxon>Eukaryota</taxon>
        <taxon>Fungi</taxon>
        <taxon>Fungi incertae sedis</taxon>
        <taxon>Mucoromycota</taxon>
        <taxon>Mucoromycotina</taxon>
        <taxon>Mucoromycetes</taxon>
        <taxon>Mucorales</taxon>
        <taxon>Lichtheimiaceae</taxon>
        <taxon>Circinella</taxon>
    </lineage>
</organism>
<dbReference type="GO" id="GO:0051225">
    <property type="term" value="P:spindle assembly"/>
    <property type="evidence" value="ECO:0007669"/>
    <property type="project" value="TreeGrafter"/>
</dbReference>
<accession>A0A8H7S7X4</accession>
<dbReference type="GO" id="GO:0043015">
    <property type="term" value="F:gamma-tubulin binding"/>
    <property type="evidence" value="ECO:0007669"/>
    <property type="project" value="InterPro"/>
</dbReference>
<dbReference type="InterPro" id="IPR040457">
    <property type="entry name" value="GCP_C"/>
</dbReference>
<dbReference type="Gene3D" id="1.20.120.1900">
    <property type="entry name" value="Gamma-tubulin complex, C-terminal domain"/>
    <property type="match status" value="1"/>
</dbReference>
<dbReference type="GO" id="GO:0005816">
    <property type="term" value="C:spindle pole body"/>
    <property type="evidence" value="ECO:0007669"/>
    <property type="project" value="UniProtKB-ARBA"/>
</dbReference>
<dbReference type="Pfam" id="PF04130">
    <property type="entry name" value="GCP_C_terminal"/>
    <property type="match status" value="1"/>
</dbReference>
<dbReference type="AlphaFoldDB" id="A0A8H7S7X4"/>
<comment type="similarity">
    <text evidence="1 5">Belongs to the TUBGCP family.</text>
</comment>
<dbReference type="EMBL" id="JAEPRB010000055">
    <property type="protein sequence ID" value="KAG2223770.1"/>
    <property type="molecule type" value="Genomic_DNA"/>
</dbReference>
<keyword evidence="10" id="KW-1185">Reference proteome</keyword>
<dbReference type="GO" id="GO:0031122">
    <property type="term" value="P:cytoplasmic microtubule organization"/>
    <property type="evidence" value="ECO:0007669"/>
    <property type="project" value="TreeGrafter"/>
</dbReference>
<dbReference type="GO" id="GO:0051321">
    <property type="term" value="P:meiotic cell cycle"/>
    <property type="evidence" value="ECO:0007669"/>
    <property type="project" value="TreeGrafter"/>
</dbReference>
<feature type="compositionally biased region" description="Low complexity" evidence="6">
    <location>
        <begin position="189"/>
        <end position="198"/>
    </location>
</feature>
<keyword evidence="3 5" id="KW-0493">Microtubule</keyword>
<dbReference type="GO" id="GO:0000278">
    <property type="term" value="P:mitotic cell cycle"/>
    <property type="evidence" value="ECO:0007669"/>
    <property type="project" value="TreeGrafter"/>
</dbReference>
<keyword evidence="4 5" id="KW-0206">Cytoskeleton</keyword>
<dbReference type="OrthoDB" id="775571at2759"/>
<evidence type="ECO:0000256" key="2">
    <source>
        <dbReference type="ARBA" id="ARBA00022490"/>
    </source>
</evidence>
<dbReference type="GO" id="GO:0051011">
    <property type="term" value="F:microtubule minus-end binding"/>
    <property type="evidence" value="ECO:0007669"/>
    <property type="project" value="TreeGrafter"/>
</dbReference>
<evidence type="ECO:0000259" key="8">
    <source>
        <dbReference type="Pfam" id="PF17681"/>
    </source>
</evidence>
<dbReference type="InterPro" id="IPR007259">
    <property type="entry name" value="GCP"/>
</dbReference>
<comment type="subcellular location">
    <subcellularLocation>
        <location evidence="5">Cytoplasm</location>
        <location evidence="5">Cytoskeleton</location>
        <location evidence="5">Microtubule organizing center</location>
    </subcellularLocation>
</comment>
<evidence type="ECO:0000259" key="7">
    <source>
        <dbReference type="Pfam" id="PF04130"/>
    </source>
</evidence>
<protein>
    <recommendedName>
        <fullName evidence="5">Spindle pole body component</fullName>
    </recommendedName>
</protein>
<gene>
    <name evidence="9" type="ORF">INT45_003494</name>
</gene>
<dbReference type="InterPro" id="IPR041470">
    <property type="entry name" value="GCP_N"/>
</dbReference>
<dbReference type="Proteomes" id="UP000646827">
    <property type="component" value="Unassembled WGS sequence"/>
</dbReference>
<dbReference type="GO" id="GO:0007020">
    <property type="term" value="P:microtubule nucleation"/>
    <property type="evidence" value="ECO:0007669"/>
    <property type="project" value="InterPro"/>
</dbReference>
<evidence type="ECO:0000256" key="4">
    <source>
        <dbReference type="ARBA" id="ARBA00023212"/>
    </source>
</evidence>
<dbReference type="Pfam" id="PF17681">
    <property type="entry name" value="GCP_N_terminal"/>
    <property type="match status" value="1"/>
</dbReference>
<keyword evidence="2 5" id="KW-0963">Cytoplasm</keyword>
<evidence type="ECO:0000313" key="9">
    <source>
        <dbReference type="EMBL" id="KAG2223770.1"/>
    </source>
</evidence>
<dbReference type="InterPro" id="IPR042241">
    <property type="entry name" value="GCP_C_sf"/>
</dbReference>
<comment type="caution">
    <text evidence="9">The sequence shown here is derived from an EMBL/GenBank/DDBJ whole genome shotgun (WGS) entry which is preliminary data.</text>
</comment>
<evidence type="ECO:0000256" key="6">
    <source>
        <dbReference type="SAM" id="MobiDB-lite"/>
    </source>
</evidence>
<name>A0A8H7S7X4_9FUNG</name>
<dbReference type="GO" id="GO:0000922">
    <property type="term" value="C:spindle pole"/>
    <property type="evidence" value="ECO:0007669"/>
    <property type="project" value="InterPro"/>
</dbReference>
<dbReference type="GO" id="GO:0000930">
    <property type="term" value="C:gamma-tubulin complex"/>
    <property type="evidence" value="ECO:0007669"/>
    <property type="project" value="TreeGrafter"/>
</dbReference>